<keyword evidence="1" id="KW-0732">Signal</keyword>
<keyword evidence="3" id="KW-1185">Reference proteome</keyword>
<evidence type="ECO:0000256" key="1">
    <source>
        <dbReference type="SAM" id="SignalP"/>
    </source>
</evidence>
<dbReference type="SUPFAM" id="SSF50939">
    <property type="entry name" value="Sialidases"/>
    <property type="match status" value="1"/>
</dbReference>
<feature type="chain" id="PRO_5040328104" evidence="1">
    <location>
        <begin position="19"/>
        <end position="434"/>
    </location>
</feature>
<comment type="caution">
    <text evidence="2">The sequence shown here is derived from an EMBL/GenBank/DDBJ whole genome shotgun (WGS) entry which is preliminary data.</text>
</comment>
<dbReference type="InterPro" id="IPR036278">
    <property type="entry name" value="Sialidase_sf"/>
</dbReference>
<proteinExistence type="predicted"/>
<protein>
    <submittedName>
        <fullName evidence="2">Uncharacterized protein</fullName>
    </submittedName>
</protein>
<gene>
    <name evidence="2" type="ORF">CBYS24578_00017832</name>
</gene>
<reference evidence="3" key="1">
    <citation type="submission" date="2019-06" db="EMBL/GenBank/DDBJ databases">
        <authorList>
            <person name="Broberg M."/>
        </authorList>
    </citation>
    <scope>NUCLEOTIDE SEQUENCE [LARGE SCALE GENOMIC DNA]</scope>
</reference>
<dbReference type="AlphaFoldDB" id="A0A9N9UDW0"/>
<evidence type="ECO:0000313" key="3">
    <source>
        <dbReference type="Proteomes" id="UP000754883"/>
    </source>
</evidence>
<reference evidence="2 3" key="2">
    <citation type="submission" date="2021-10" db="EMBL/GenBank/DDBJ databases">
        <authorList>
            <person name="Piombo E."/>
        </authorList>
    </citation>
    <scope>NUCLEOTIDE SEQUENCE [LARGE SCALE GENOMIC DNA]</scope>
</reference>
<organism evidence="2 3">
    <name type="scientific">Clonostachys byssicola</name>
    <dbReference type="NCBI Taxonomy" id="160290"/>
    <lineage>
        <taxon>Eukaryota</taxon>
        <taxon>Fungi</taxon>
        <taxon>Dikarya</taxon>
        <taxon>Ascomycota</taxon>
        <taxon>Pezizomycotina</taxon>
        <taxon>Sordariomycetes</taxon>
        <taxon>Hypocreomycetidae</taxon>
        <taxon>Hypocreales</taxon>
        <taxon>Bionectriaceae</taxon>
        <taxon>Clonostachys</taxon>
    </lineage>
</organism>
<dbReference type="EMBL" id="CABFNO020001406">
    <property type="protein sequence ID" value="CAG9986914.1"/>
    <property type="molecule type" value="Genomic_DNA"/>
</dbReference>
<feature type="signal peptide" evidence="1">
    <location>
        <begin position="1"/>
        <end position="18"/>
    </location>
</feature>
<evidence type="ECO:0000313" key="2">
    <source>
        <dbReference type="EMBL" id="CAG9986914.1"/>
    </source>
</evidence>
<dbReference type="OrthoDB" id="5118219at2759"/>
<accession>A0A9N9UDW0</accession>
<dbReference type="Pfam" id="PF15892">
    <property type="entry name" value="BNR_4"/>
    <property type="match status" value="1"/>
</dbReference>
<sequence>MKFTRFAHLCATIHAAAAAITPGSLITVTENADNTNVAAWWTPLDEFGGFEWLAYLRNPTSGSSSSNNVMVARRDMTSGAINRDCLKKTASGDCVVFADDAGHNQPSIALDGDGFVHVFTSMHNNAWRYYRSDDPYSASLVDQSSTMADQGVLITYPVLKRDASGNLWLAVRGDSGDGVARGGYLYKYETTKKTWSRVTIWAYRKGYSVYPDDIQFSSDGDVHLQWEWSKYPASAGRHEGSYLRYKPSSGDFKTVTGDVVSVPVTQSTSNVVFQPLTSGEVYGDNGAAAPLLQSAKLALYEQPAGTVHVQHAYRFQNATGGPWQVRRAVGGSGSQPWSREILYADQDTSAAVGFTHDGTTARIYYCRTGGSTWVLEKSGSTAWANTELAPVKGKGVQRLQAIMRPDGTDILYLGAPTNVDASTGSVYLLSVKGR</sequence>
<dbReference type="Proteomes" id="UP000754883">
    <property type="component" value="Unassembled WGS sequence"/>
</dbReference>
<name>A0A9N9UDW0_9HYPO</name>